<dbReference type="Gene3D" id="3.30.70.2330">
    <property type="match status" value="1"/>
</dbReference>
<organism evidence="5 6">
    <name type="scientific">Camelina sativa</name>
    <name type="common">False flax</name>
    <name type="synonym">Myagrum sativum</name>
    <dbReference type="NCBI Taxonomy" id="90675"/>
    <lineage>
        <taxon>Eukaryota</taxon>
        <taxon>Viridiplantae</taxon>
        <taxon>Streptophyta</taxon>
        <taxon>Embryophyta</taxon>
        <taxon>Tracheophyta</taxon>
        <taxon>Spermatophyta</taxon>
        <taxon>Magnoliopsida</taxon>
        <taxon>eudicotyledons</taxon>
        <taxon>Gunneridae</taxon>
        <taxon>Pentapetalae</taxon>
        <taxon>rosids</taxon>
        <taxon>malvids</taxon>
        <taxon>Brassicales</taxon>
        <taxon>Brassicaceae</taxon>
        <taxon>Camelineae</taxon>
        <taxon>Camelina</taxon>
    </lineage>
</organism>
<keyword evidence="5" id="KW-1185">Reference proteome</keyword>
<dbReference type="RefSeq" id="XP_010491354.1">
    <property type="nucleotide sequence ID" value="XM_010493052.2"/>
</dbReference>
<protein>
    <submittedName>
        <fullName evidence="6">Uncharacterized protein LOC104768947 isoform X1</fullName>
    </submittedName>
</protein>
<dbReference type="PROSITE" id="PS50006">
    <property type="entry name" value="FHA_DOMAIN"/>
    <property type="match status" value="1"/>
</dbReference>
<evidence type="ECO:0000313" key="5">
    <source>
        <dbReference type="Proteomes" id="UP000694864"/>
    </source>
</evidence>
<reference evidence="5" key="1">
    <citation type="journal article" date="2014" name="Nat. Commun.">
        <title>The emerging biofuel crop Camelina sativa retains a highly undifferentiated hexaploid genome structure.</title>
        <authorList>
            <person name="Kagale S."/>
            <person name="Koh C."/>
            <person name="Nixon J."/>
            <person name="Bollina V."/>
            <person name="Clarke W.E."/>
            <person name="Tuteja R."/>
            <person name="Spillane C."/>
            <person name="Robinson S.J."/>
            <person name="Links M.G."/>
            <person name="Clarke C."/>
            <person name="Higgins E.E."/>
            <person name="Huebert T."/>
            <person name="Sharpe A.G."/>
            <person name="Parkin I.A."/>
        </authorList>
    </citation>
    <scope>NUCLEOTIDE SEQUENCE [LARGE SCALE GENOMIC DNA]</scope>
    <source>
        <strain evidence="5">cv. DH55</strain>
    </source>
</reference>
<dbReference type="Gene3D" id="2.60.200.20">
    <property type="match status" value="1"/>
</dbReference>
<dbReference type="PANTHER" id="PTHR12415:SF3">
    <property type="entry name" value="OS04G0403400 PROTEIN"/>
    <property type="match status" value="1"/>
</dbReference>
<dbReference type="InterPro" id="IPR008984">
    <property type="entry name" value="SMAD_FHA_dom_sf"/>
</dbReference>
<keyword evidence="1" id="KW-0479">Metal-binding</keyword>
<dbReference type="Pfam" id="PF00498">
    <property type="entry name" value="FHA"/>
    <property type="match status" value="1"/>
</dbReference>
<dbReference type="Pfam" id="PF06087">
    <property type="entry name" value="Tyr-DNA_phospho"/>
    <property type="match status" value="2"/>
</dbReference>
<dbReference type="GeneID" id="104768947"/>
<sequence>MRDMKRRHCEKVLIRIHSIGTPLVSGSSGLPVELVHIESDRPYTIGRSSSSGDDGFPDFVIDNGGISRKHCQILFDSQSRKLYIFDGVILLPSVGFSQVIEEFRRRLVCAEDLGSLKFRASLNGVYVNRVRIRKAKVEEICVGDEVLFVCGKEGLCNKHCRVGFVVQGIEFEGRDTLIVEDRFAMIGVSVSSGHSRGTFSSGKRSKRVFAPIENEINSQFCPPKSAVSVVGRLNSLVSYCRHILRSDDPVSCLISDSVKECLSCCASKMLRSKVDVMADNREVKSAETNHEMDHGLSGLRVRDGLPSPQSHLGRRLGVSNLISEVESYGADCILVSDKTKTSLPFDGDKENAPEISCTGKEKSYQSSLQAPGKNFYLNRLQYIEQSSTGCQRVVSLPELLHPVETISQIFIATFTSDVLWFLSCCEIPSHLPVTIACHNAERCWSSNSDARTAAPLPNYPNVTMVFPPFPEEIAFGKDRKNRGIACHHPKLFILQREDSIRVIITSANLVARQWDDVTNTVWWQDFPRRAEPDILSLFGPCRRKTNIGFRSDFSAQLAGFAASLLIDVPSQAHWILEFTKYNFENSAGHLVASVPGIHSYKPSYLTESVCSNTIYSEEFVGSVEASVVGLSYLFRSANDSTGAQLKRLASYISRTRETSFGMLELVLRRNTNVPADANAVSVLVSNPDDDSRDDFVQLGFLPRNIAKWVSPLWDIGFFKFVGYVYRDEVLGAASCRSNQKVQLMLHVLQGVTISDVSKLVQPNHVVALCSLIASIQRCTGIWRLQEVLGRYKWPESQESDFVYSASSIGGSATAGFQADFSSAAGKKALQNFDSQESDPEWGCWSNKEEREAPSIKIIFPTIERVKNGHRGVLSSKCLLCFSEKTWQKLRHNNVLHDAVPNPQDRVGHPMHIKVARRLFTSTRGSRSSSFGWVYCGSHNFSAAAWGQTISKSSRNNQDQSHNAIKPVSKLRVCNYDLGIVFVFPQPHEDIDSCDGSKINDIVLPFVVPAPKYGWSDKPATGLAMKEAFAEFRESSRSLCGETEVEEEVEEEEEEEEEAETEVGERVEFVGEEEKAYAEALWSQVESSSLSS</sequence>
<dbReference type="Pfam" id="PF08797">
    <property type="entry name" value="HIRAN"/>
    <property type="match status" value="1"/>
</dbReference>
<evidence type="ECO:0000256" key="3">
    <source>
        <dbReference type="SAM" id="MobiDB-lite"/>
    </source>
</evidence>
<dbReference type="PANTHER" id="PTHR12415">
    <property type="entry name" value="TYROSYL-DNA PHOSPHODIESTERASE 1"/>
    <property type="match status" value="1"/>
</dbReference>
<dbReference type="InterPro" id="IPR000253">
    <property type="entry name" value="FHA_dom"/>
</dbReference>
<feature type="compositionally biased region" description="Acidic residues" evidence="3">
    <location>
        <begin position="1042"/>
        <end position="1061"/>
    </location>
</feature>
<evidence type="ECO:0000259" key="4">
    <source>
        <dbReference type="PROSITE" id="PS50006"/>
    </source>
</evidence>
<dbReference type="InterPro" id="IPR010347">
    <property type="entry name" value="Tdp1"/>
</dbReference>
<name>A0ABM0XUW1_CAMSA</name>
<dbReference type="SMART" id="SM00240">
    <property type="entry name" value="FHA"/>
    <property type="match status" value="1"/>
</dbReference>
<evidence type="ECO:0000256" key="1">
    <source>
        <dbReference type="ARBA" id="ARBA00022723"/>
    </source>
</evidence>
<dbReference type="CDD" id="cd09123">
    <property type="entry name" value="PLDc_Tdp1_2"/>
    <property type="match status" value="1"/>
</dbReference>
<dbReference type="CDD" id="cd00060">
    <property type="entry name" value="FHA"/>
    <property type="match status" value="1"/>
</dbReference>
<dbReference type="SUPFAM" id="SSF56024">
    <property type="entry name" value="Phospholipase D/nuclease"/>
    <property type="match status" value="2"/>
</dbReference>
<dbReference type="InterPro" id="IPR014905">
    <property type="entry name" value="HIRAN"/>
</dbReference>
<accession>A0ABM0XUW1</accession>
<dbReference type="Gene3D" id="3.30.870.10">
    <property type="entry name" value="Endonuclease Chain A"/>
    <property type="match status" value="2"/>
</dbReference>
<gene>
    <name evidence="6" type="primary">LOC104768947</name>
</gene>
<evidence type="ECO:0000313" key="6">
    <source>
        <dbReference type="RefSeq" id="XP_010491354.1"/>
    </source>
</evidence>
<dbReference type="SMART" id="SM00910">
    <property type="entry name" value="HIRAN"/>
    <property type="match status" value="1"/>
</dbReference>
<reference evidence="6" key="2">
    <citation type="submission" date="2025-08" db="UniProtKB">
        <authorList>
            <consortium name="RefSeq"/>
        </authorList>
    </citation>
    <scope>IDENTIFICATION</scope>
    <source>
        <tissue evidence="6">Leaf</tissue>
    </source>
</reference>
<keyword evidence="2" id="KW-0378">Hydrolase</keyword>
<dbReference type="CDD" id="cd09122">
    <property type="entry name" value="PLDc_Tdp1_1"/>
    <property type="match status" value="1"/>
</dbReference>
<dbReference type="SUPFAM" id="SSF49879">
    <property type="entry name" value="SMAD/FHA domain"/>
    <property type="match status" value="1"/>
</dbReference>
<feature type="region of interest" description="Disordered" evidence="3">
    <location>
        <begin position="1036"/>
        <end position="1068"/>
    </location>
</feature>
<proteinExistence type="predicted"/>
<feature type="domain" description="FHA" evidence="4">
    <location>
        <begin position="43"/>
        <end position="132"/>
    </location>
</feature>
<evidence type="ECO:0000256" key="2">
    <source>
        <dbReference type="ARBA" id="ARBA00022801"/>
    </source>
</evidence>
<dbReference type="Proteomes" id="UP000694864">
    <property type="component" value="Chromosome 20"/>
</dbReference>